<dbReference type="InterPro" id="IPR032098">
    <property type="entry name" value="Acyltransf_C"/>
</dbReference>
<evidence type="ECO:0000313" key="7">
    <source>
        <dbReference type="EMBL" id="CAK9048997.1"/>
    </source>
</evidence>
<comment type="caution">
    <text evidence="7">The sequence shown here is derived from an EMBL/GenBank/DDBJ whole genome shotgun (WGS) entry which is preliminary data.</text>
</comment>
<evidence type="ECO:0000256" key="4">
    <source>
        <dbReference type="SAM" id="MobiDB-lite"/>
    </source>
</evidence>
<keyword evidence="5" id="KW-0812">Transmembrane</keyword>
<proteinExistence type="inferred from homology"/>
<keyword evidence="8" id="KW-1185">Reference proteome</keyword>
<reference evidence="7 8" key="1">
    <citation type="submission" date="2024-02" db="EMBL/GenBank/DDBJ databases">
        <authorList>
            <person name="Chen Y."/>
            <person name="Shah S."/>
            <person name="Dougan E. K."/>
            <person name="Thang M."/>
            <person name="Chan C."/>
        </authorList>
    </citation>
    <scope>NUCLEOTIDE SEQUENCE [LARGE SCALE GENOMIC DNA]</scope>
</reference>
<evidence type="ECO:0000256" key="1">
    <source>
        <dbReference type="ARBA" id="ARBA00008655"/>
    </source>
</evidence>
<keyword evidence="2" id="KW-0808">Transferase</keyword>
<gene>
    <name evidence="7" type="ORF">SCF082_LOCUS27213</name>
</gene>
<comment type="similarity">
    <text evidence="1">Belongs to the 1-acyl-sn-glycerol-3-phosphate acyltransferase family.</text>
</comment>
<feature type="domain" description="PH" evidence="6">
    <location>
        <begin position="149"/>
        <end position="171"/>
    </location>
</feature>
<feature type="compositionally biased region" description="Basic residues" evidence="4">
    <location>
        <begin position="315"/>
        <end position="330"/>
    </location>
</feature>
<dbReference type="PANTHER" id="PTHR10983:SF16">
    <property type="entry name" value="LYSOCARDIOLIPIN ACYLTRANSFERASE 1"/>
    <property type="match status" value="1"/>
</dbReference>
<evidence type="ECO:0000256" key="5">
    <source>
        <dbReference type="SAM" id="Phobius"/>
    </source>
</evidence>
<evidence type="ECO:0000259" key="6">
    <source>
        <dbReference type="PROSITE" id="PS50003"/>
    </source>
</evidence>
<evidence type="ECO:0000256" key="3">
    <source>
        <dbReference type="ARBA" id="ARBA00023315"/>
    </source>
</evidence>
<name>A0ABP0ME11_9DINO</name>
<keyword evidence="5" id="KW-1133">Transmembrane helix</keyword>
<dbReference type="InterPro" id="IPR001849">
    <property type="entry name" value="PH_domain"/>
</dbReference>
<organism evidence="7 8">
    <name type="scientific">Durusdinium trenchii</name>
    <dbReference type="NCBI Taxonomy" id="1381693"/>
    <lineage>
        <taxon>Eukaryota</taxon>
        <taxon>Sar</taxon>
        <taxon>Alveolata</taxon>
        <taxon>Dinophyceae</taxon>
        <taxon>Suessiales</taxon>
        <taxon>Symbiodiniaceae</taxon>
        <taxon>Durusdinium</taxon>
    </lineage>
</organism>
<feature type="transmembrane region" description="Helical" evidence="5">
    <location>
        <begin position="622"/>
        <end position="643"/>
    </location>
</feature>
<dbReference type="PROSITE" id="PS50003">
    <property type="entry name" value="PH_DOMAIN"/>
    <property type="match status" value="1"/>
</dbReference>
<dbReference type="GO" id="GO:0016746">
    <property type="term" value="F:acyltransferase activity"/>
    <property type="evidence" value="ECO:0007669"/>
    <property type="project" value="UniProtKB-KW"/>
</dbReference>
<evidence type="ECO:0000313" key="8">
    <source>
        <dbReference type="Proteomes" id="UP001642464"/>
    </source>
</evidence>
<dbReference type="PANTHER" id="PTHR10983">
    <property type="entry name" value="1-ACYLGLYCEROL-3-PHOSPHATE ACYLTRANSFERASE-RELATED"/>
    <property type="match status" value="1"/>
</dbReference>
<sequence>MSPEEAFEMKMRTLTSSVIKRGKLRTRRAGAGQKVRKRDKLFNRVKGEWSTNTVFIDNQKFIVQPLEESGAKRVEIMLASIKHVLPTEDGTDFALTWTSSEVADTVSPGKKTVNEFENENGEFVMGADLGFSDDEDEEEMGARLKDEVLVFRAATVEEARSWINALNRAIQISRSTQVTSSFKMLREYSTMGEEVDRWAEGEPGAVVGKNKKRGNLNQAERMWAKANRDAKRLPRPVQAFGRLSGSIATTLSITMVGGFFKSLLKAGVAPTQMRRATMEVFQSVWLDAITFFAPEMLFHVSGDLPEPLIDTKQNKRDRRKARRERRRREKRLSSRSSGSRGSRSSVADEEEEEDTASLRASLTRDPSAVKPLRVMVMNSACECDLLFVMMLAKAIEESQGRVKGYISNDERNELLGLGAVFDIFGFVSLVRRDKEKAQAHDAKRIKKHLSQLFKDDAYEWAVIFPERGYPSVKTIRKQSEVHDGDRPELELSLLPDANELEAILDAAEGRPVEIFDMTLSYEGFRGQLPESDGEFKVYARDSRLPTYKNLLGGTSSENIHINLKQFQPDDVASHPAGVAGWLDERWERKDRMLQHFSDYQAFPPDDDEDEIRRDAFTVKGNALPMVFVWLFNLFAISFIFVYLF</sequence>
<evidence type="ECO:0000256" key="2">
    <source>
        <dbReference type="ARBA" id="ARBA00022679"/>
    </source>
</evidence>
<dbReference type="Proteomes" id="UP001642464">
    <property type="component" value="Unassembled WGS sequence"/>
</dbReference>
<feature type="compositionally biased region" description="Low complexity" evidence="4">
    <location>
        <begin position="334"/>
        <end position="345"/>
    </location>
</feature>
<dbReference type="EMBL" id="CAXAMM010020944">
    <property type="protein sequence ID" value="CAK9048997.1"/>
    <property type="molecule type" value="Genomic_DNA"/>
</dbReference>
<protein>
    <submittedName>
        <fullName evidence="7">Probable 1-acyl-sn-glycerol-3-phosphate acyltransferase 5 (Lysophosphatidyl acyltransferase 5)</fullName>
    </submittedName>
</protein>
<keyword evidence="5" id="KW-0472">Membrane</keyword>
<dbReference type="SUPFAM" id="SSF50729">
    <property type="entry name" value="PH domain-like"/>
    <property type="match status" value="1"/>
</dbReference>
<keyword evidence="3 7" id="KW-0012">Acyltransferase</keyword>
<dbReference type="Pfam" id="PF16076">
    <property type="entry name" value="Acyltransf_C"/>
    <property type="match status" value="1"/>
</dbReference>
<accession>A0ABP0ME11</accession>
<feature type="region of interest" description="Disordered" evidence="4">
    <location>
        <begin position="308"/>
        <end position="362"/>
    </location>
</feature>